<protein>
    <submittedName>
        <fullName evidence="1">Uncharacterized protein</fullName>
    </submittedName>
</protein>
<accession>A0A0P1AB58</accession>
<keyword evidence="2" id="KW-1185">Reference proteome</keyword>
<dbReference type="EMBL" id="CCYD01000321">
    <property type="protein sequence ID" value="CEG38069.1"/>
    <property type="molecule type" value="Genomic_DNA"/>
</dbReference>
<proteinExistence type="predicted"/>
<dbReference type="GeneID" id="36403220"/>
<reference evidence="2" key="1">
    <citation type="submission" date="2014-09" db="EMBL/GenBank/DDBJ databases">
        <authorList>
            <person name="Sharma Rahul"/>
            <person name="Thines Marco"/>
        </authorList>
    </citation>
    <scope>NUCLEOTIDE SEQUENCE [LARGE SCALE GENOMIC DNA]</scope>
</reference>
<sequence length="113" mass="13127">MRIWAEEWRKMDIVQQAAVDDELDKAITIISGDHTGEDLVADGVSPILYIRALGELAEKKYKESPQEYDEWYSLQSERFESFVEAYRKKLDLPPMYPKIEMFADVKVHEGIAT</sequence>
<dbReference type="AlphaFoldDB" id="A0A0P1AB58"/>
<dbReference type="Proteomes" id="UP000054928">
    <property type="component" value="Unassembled WGS sequence"/>
</dbReference>
<name>A0A0P1AB58_PLAHL</name>
<evidence type="ECO:0000313" key="1">
    <source>
        <dbReference type="EMBL" id="CEG38069.1"/>
    </source>
</evidence>
<organism evidence="1 2">
    <name type="scientific">Plasmopara halstedii</name>
    <name type="common">Downy mildew of sunflower</name>
    <dbReference type="NCBI Taxonomy" id="4781"/>
    <lineage>
        <taxon>Eukaryota</taxon>
        <taxon>Sar</taxon>
        <taxon>Stramenopiles</taxon>
        <taxon>Oomycota</taxon>
        <taxon>Peronosporomycetes</taxon>
        <taxon>Peronosporales</taxon>
        <taxon>Peronosporaceae</taxon>
        <taxon>Plasmopara</taxon>
    </lineage>
</organism>
<evidence type="ECO:0000313" key="2">
    <source>
        <dbReference type="Proteomes" id="UP000054928"/>
    </source>
</evidence>
<dbReference type="RefSeq" id="XP_024574438.1">
    <property type="nucleotide sequence ID" value="XM_024723464.1"/>
</dbReference>